<accession>A0A9Q3BBZ3</accession>
<evidence type="ECO:0000313" key="2">
    <source>
        <dbReference type="EMBL" id="MBW0462171.1"/>
    </source>
</evidence>
<reference evidence="2" key="1">
    <citation type="submission" date="2021-03" db="EMBL/GenBank/DDBJ databases">
        <title>Draft genome sequence of rust myrtle Austropuccinia psidii MF-1, a brazilian biotype.</title>
        <authorList>
            <person name="Quecine M.C."/>
            <person name="Pachon D.M.R."/>
            <person name="Bonatelli M.L."/>
            <person name="Correr F.H."/>
            <person name="Franceschini L.M."/>
            <person name="Leite T.F."/>
            <person name="Margarido G.R.A."/>
            <person name="Almeida C.A."/>
            <person name="Ferrarezi J.A."/>
            <person name="Labate C.A."/>
        </authorList>
    </citation>
    <scope>NUCLEOTIDE SEQUENCE</scope>
    <source>
        <strain evidence="2">MF-1</strain>
    </source>
</reference>
<proteinExistence type="predicted"/>
<keyword evidence="3" id="KW-1185">Reference proteome</keyword>
<comment type="caution">
    <text evidence="2">The sequence shown here is derived from an EMBL/GenBank/DDBJ whole genome shotgun (WGS) entry which is preliminary data.</text>
</comment>
<dbReference type="EMBL" id="AVOT02000296">
    <property type="protein sequence ID" value="MBW0462171.1"/>
    <property type="molecule type" value="Genomic_DNA"/>
</dbReference>
<organism evidence="2 3">
    <name type="scientific">Austropuccinia psidii MF-1</name>
    <dbReference type="NCBI Taxonomy" id="1389203"/>
    <lineage>
        <taxon>Eukaryota</taxon>
        <taxon>Fungi</taxon>
        <taxon>Dikarya</taxon>
        <taxon>Basidiomycota</taxon>
        <taxon>Pucciniomycotina</taxon>
        <taxon>Pucciniomycetes</taxon>
        <taxon>Pucciniales</taxon>
        <taxon>Sphaerophragmiaceae</taxon>
        <taxon>Austropuccinia</taxon>
    </lineage>
</organism>
<evidence type="ECO:0000313" key="3">
    <source>
        <dbReference type="Proteomes" id="UP000765509"/>
    </source>
</evidence>
<gene>
    <name evidence="2" type="ORF">O181_001886</name>
</gene>
<dbReference type="Proteomes" id="UP000765509">
    <property type="component" value="Unassembled WGS sequence"/>
</dbReference>
<name>A0A9Q3BBZ3_9BASI</name>
<protein>
    <submittedName>
        <fullName evidence="2">Uncharacterized protein</fullName>
    </submittedName>
</protein>
<feature type="compositionally biased region" description="Polar residues" evidence="1">
    <location>
        <begin position="52"/>
        <end position="65"/>
    </location>
</feature>
<evidence type="ECO:0000256" key="1">
    <source>
        <dbReference type="SAM" id="MobiDB-lite"/>
    </source>
</evidence>
<dbReference type="AlphaFoldDB" id="A0A9Q3BBZ3"/>
<sequence>MLLQGFDNNILYNQRFNFKVYEMFQEVNMNNYSLNDNGLESGQFSGLQCNENNMANNGPDSNDVNDPNEEHMDSNEMAQQLQTSLICKLNNNVQKTPIHGRRKQVNIQQLSTRLSHQTCNSLSQSSTFTTPSTSRN</sequence>
<feature type="region of interest" description="Disordered" evidence="1">
    <location>
        <begin position="52"/>
        <end position="78"/>
    </location>
</feature>